<sequence length="1148" mass="119779">MKKINLFFTLLFAVFTQAQTTLVQYQLEGNLSPDAGALGSPVISLVNAVNFSYTAGNPGQALVTNLSKSSAVRYIKLQIPTAGYTNITLSFAGYSTDPNTGWQVFANKTGAAPSFNTVAPTTDYAGALNIAQTTWTNYSAVLSTTKNANFNDSAAPITIYIAAFNIKGSSSDVKIDNIKITGCKAPSAPAASSPQTFCAGATVASLVATKEEPANTLNWYDSAVSTTPLSSAALLSTGTYYVSQTNSCGLTSPRTPVSVTVNPNLPASVSISANPGTTVCSGTPVTFTATPVNGGTAPAYQWQINGVNVPGATASVFTPSSLANASQVRVIMTSNAGPCLTGSPATSNTVTMTVNPPVSAGTVSYTSNSVCIGGTATYSSNGTPGGTWSSSNTNVATVSNAGVVTGIAPGTATITYTINSGCGTPTSASADITVNPDVNAGTVSHSNNVVCVGSAVVYTSNGTPGGTWSSSNPAVAIVNSTGIVYGVSEGTAIITYTLNSGCGTVMSASQPVTVTALPVATVSVIGSGQICSNTSAIFTITGTPGHIVVYTINNGPVEMMSIPASGSSQIAILNATTDQTLRIINVTNGSCTNSTPSSATITIGGTSTYSSAGWSNGLPSNNGLSAVIAADYDTANGSIAACSCTVNPGATLTVSPDTFVEVLTDVINNGNLIVMSDGNLKQINKVTNTTPVTVRRHHTLTEARKEYNFVSSPVAGQNMKMIYGNNAANVPFVTVLRESTNSFVNATSSDYGVVAKGFSVREPRLAYVDLSGDNLPVDVAQYKGVPNNGDISLVFPTYTTGRGYNLAGNPYPSNLDLIELYANSTTGLIDPTFRFWDNSVNDIYTQMGGAYQGYSYALFNAATDTDGFGIAAPGNGTGPKGTKIPNRVIKVSQAFMVRATGAGAQLNYNNSMRRTSNTDTVFFGKSSDRNRYRLQLVKPDGLTIQNGIAYFEAGKTDFGKEDSRIPNSSASNALFSFAGDAKVVINGRSAFTTGDIVQLGLRHFTAGTYKIQAVDREGVFAGGQSVYLKDKQLGVIADLTEGDYVFSSEAGEFTNRFEIVYVKEQKLATVQSVKNGIEVYRDQNDFVVRSQTENLEYLELYDASGRLLHMVKGKSNEIRFNAESLLNGMYLLKAKAKDGDYFTKKIRK</sequence>
<dbReference type="Pfam" id="PF19081">
    <property type="entry name" value="Ig_7"/>
    <property type="match status" value="1"/>
</dbReference>
<dbReference type="NCBIfam" id="TIGR04183">
    <property type="entry name" value="Por_Secre_tail"/>
    <property type="match status" value="1"/>
</dbReference>
<evidence type="ECO:0000256" key="2">
    <source>
        <dbReference type="SAM" id="SignalP"/>
    </source>
</evidence>
<feature type="signal peptide" evidence="2">
    <location>
        <begin position="1"/>
        <end position="18"/>
    </location>
</feature>
<reference evidence="4 5" key="1">
    <citation type="submission" date="2022-10" db="EMBL/GenBank/DDBJ databases">
        <title>Kaistella sp. BT-6-1-3.</title>
        <authorList>
            <person name="Ai J."/>
            <person name="Deng Z."/>
        </authorList>
    </citation>
    <scope>NUCLEOTIDE SEQUENCE [LARGE SCALE GENOMIC DNA]</scope>
    <source>
        <strain evidence="4 5">BT6-1-3</strain>
    </source>
</reference>
<dbReference type="InterPro" id="IPR026444">
    <property type="entry name" value="Secre_tail"/>
</dbReference>
<evidence type="ECO:0000256" key="1">
    <source>
        <dbReference type="ARBA" id="ARBA00022729"/>
    </source>
</evidence>
<evidence type="ECO:0000313" key="5">
    <source>
        <dbReference type="Proteomes" id="UP001209107"/>
    </source>
</evidence>
<gene>
    <name evidence="4" type="ORF">OK344_01115</name>
</gene>
<dbReference type="SMART" id="SM00635">
    <property type="entry name" value="BID_2"/>
    <property type="match status" value="2"/>
</dbReference>
<evidence type="ECO:0000259" key="3">
    <source>
        <dbReference type="SMART" id="SM00635"/>
    </source>
</evidence>
<protein>
    <submittedName>
        <fullName evidence="4">Ig-like domain-containing protein</fullName>
    </submittedName>
</protein>
<dbReference type="Gene3D" id="2.60.40.10">
    <property type="entry name" value="Immunoglobulins"/>
    <property type="match status" value="1"/>
</dbReference>
<dbReference type="InterPro" id="IPR013783">
    <property type="entry name" value="Ig-like_fold"/>
</dbReference>
<keyword evidence="5" id="KW-1185">Reference proteome</keyword>
<dbReference type="InterPro" id="IPR003343">
    <property type="entry name" value="Big_2"/>
</dbReference>
<dbReference type="RefSeq" id="WP_265143054.1">
    <property type="nucleotide sequence ID" value="NZ_JAPCHZ010000001.1"/>
</dbReference>
<comment type="caution">
    <text evidence="4">The sequence shown here is derived from an EMBL/GenBank/DDBJ whole genome shotgun (WGS) entry which is preliminary data.</text>
</comment>
<dbReference type="Proteomes" id="UP001209107">
    <property type="component" value="Unassembled WGS sequence"/>
</dbReference>
<dbReference type="SUPFAM" id="SSF49373">
    <property type="entry name" value="Invasin/intimin cell-adhesion fragments"/>
    <property type="match status" value="2"/>
</dbReference>
<feature type="domain" description="BIG2" evidence="3">
    <location>
        <begin position="437"/>
        <end position="508"/>
    </location>
</feature>
<dbReference type="InterPro" id="IPR008964">
    <property type="entry name" value="Invasin/intimin_cell_adhesion"/>
</dbReference>
<dbReference type="Gene3D" id="2.60.40.1080">
    <property type="match status" value="2"/>
</dbReference>
<feature type="chain" id="PRO_5045839686" evidence="2">
    <location>
        <begin position="19"/>
        <end position="1148"/>
    </location>
</feature>
<name>A0ABT3JJ67_9FLAO</name>
<keyword evidence="1 2" id="KW-0732">Signal</keyword>
<evidence type="ECO:0000313" key="4">
    <source>
        <dbReference type="EMBL" id="MCW4450805.1"/>
    </source>
</evidence>
<dbReference type="EMBL" id="JAPCHZ010000001">
    <property type="protein sequence ID" value="MCW4450805.1"/>
    <property type="molecule type" value="Genomic_DNA"/>
</dbReference>
<accession>A0ABT3JJ67</accession>
<organism evidence="4 5">
    <name type="scientific">Kaistella yananensis</name>
    <dbReference type="NCBI Taxonomy" id="2989820"/>
    <lineage>
        <taxon>Bacteria</taxon>
        <taxon>Pseudomonadati</taxon>
        <taxon>Bacteroidota</taxon>
        <taxon>Flavobacteriia</taxon>
        <taxon>Flavobacteriales</taxon>
        <taxon>Weeksellaceae</taxon>
        <taxon>Chryseobacterium group</taxon>
        <taxon>Kaistella</taxon>
    </lineage>
</organism>
<dbReference type="Pfam" id="PF02368">
    <property type="entry name" value="Big_2"/>
    <property type="match status" value="2"/>
</dbReference>
<feature type="domain" description="BIG2" evidence="3">
    <location>
        <begin position="357"/>
        <end position="428"/>
    </location>
</feature>
<dbReference type="InterPro" id="IPR044023">
    <property type="entry name" value="Ig_7"/>
</dbReference>
<proteinExistence type="predicted"/>